<protein>
    <submittedName>
        <fullName evidence="1">Uncharacterized protein</fullName>
    </submittedName>
</protein>
<accession>A0A4Q7KXE2</accession>
<evidence type="ECO:0000313" key="1">
    <source>
        <dbReference type="EMBL" id="RZS41394.1"/>
    </source>
</evidence>
<reference evidence="1 2" key="1">
    <citation type="submission" date="2019-02" db="EMBL/GenBank/DDBJ databases">
        <title>Genomic Encyclopedia of Type Strains, Phase IV (KMG-IV): sequencing the most valuable type-strain genomes for metagenomic binning, comparative biology and taxonomic classification.</title>
        <authorList>
            <person name="Goeker M."/>
        </authorList>
    </citation>
    <scope>NUCLEOTIDE SEQUENCE [LARGE SCALE GENOMIC DNA]</scope>
    <source>
        <strain evidence="1 2">DSM 101727</strain>
    </source>
</reference>
<proteinExistence type="predicted"/>
<keyword evidence="2" id="KW-1185">Reference proteome</keyword>
<dbReference type="AlphaFoldDB" id="A0A4Q7KXE2"/>
<dbReference type="EMBL" id="SGWQ01000003">
    <property type="protein sequence ID" value="RZS41394.1"/>
    <property type="molecule type" value="Genomic_DNA"/>
</dbReference>
<evidence type="ECO:0000313" key="2">
    <source>
        <dbReference type="Proteomes" id="UP000294257"/>
    </source>
</evidence>
<comment type="caution">
    <text evidence="1">The sequence shown here is derived from an EMBL/GenBank/DDBJ whole genome shotgun (WGS) entry which is preliminary data.</text>
</comment>
<gene>
    <name evidence="1" type="ORF">EV193_103717</name>
</gene>
<name>A0A4Q7KXE2_9PSEU</name>
<organism evidence="1 2">
    <name type="scientific">Herbihabitans rhizosphaerae</name>
    <dbReference type="NCBI Taxonomy" id="1872711"/>
    <lineage>
        <taxon>Bacteria</taxon>
        <taxon>Bacillati</taxon>
        <taxon>Actinomycetota</taxon>
        <taxon>Actinomycetes</taxon>
        <taxon>Pseudonocardiales</taxon>
        <taxon>Pseudonocardiaceae</taxon>
        <taxon>Herbihabitans</taxon>
    </lineage>
</organism>
<sequence>MWVNPATTSETVRWNTFVVRIVGYDSVGKALVEMSTTTVDPAIDNPDTACASNRVGENVTCVRMTPRPDGSTVVILEIDYRPEHTIRYLTRFAVHYRTDGTMVSVWTDRLRSTDGVPDRPTFALTDDQLIALATDPQVHP</sequence>
<dbReference type="Proteomes" id="UP000294257">
    <property type="component" value="Unassembled WGS sequence"/>
</dbReference>